<keyword evidence="1" id="KW-0472">Membrane</keyword>
<organism evidence="2 3">
    <name type="scientific">Scytalidium lignicola</name>
    <name type="common">Hyphomycete</name>
    <dbReference type="NCBI Taxonomy" id="5539"/>
    <lineage>
        <taxon>Eukaryota</taxon>
        <taxon>Fungi</taxon>
        <taxon>Dikarya</taxon>
        <taxon>Ascomycota</taxon>
        <taxon>Pezizomycotina</taxon>
        <taxon>Leotiomycetes</taxon>
        <taxon>Leotiomycetes incertae sedis</taxon>
        <taxon>Scytalidium</taxon>
    </lineage>
</organism>
<dbReference type="PANTHER" id="PTHR35184:SF1">
    <property type="entry name" value="INTEGRAL MEMBRANE PROTEIN"/>
    <property type="match status" value="1"/>
</dbReference>
<feature type="transmembrane region" description="Helical" evidence="1">
    <location>
        <begin position="93"/>
        <end position="113"/>
    </location>
</feature>
<dbReference type="STRING" id="5539.A0A3E2GT69"/>
<name>A0A3E2GT69_SCYLI</name>
<feature type="non-terminal residue" evidence="2">
    <location>
        <position position="1"/>
    </location>
</feature>
<gene>
    <name evidence="2" type="ORF">B7463_g12059</name>
</gene>
<evidence type="ECO:0000313" key="3">
    <source>
        <dbReference type="Proteomes" id="UP000258309"/>
    </source>
</evidence>
<reference evidence="2 3" key="1">
    <citation type="submission" date="2018-05" db="EMBL/GenBank/DDBJ databases">
        <title>Draft genome sequence of Scytalidium lignicola DSM 105466, a ubiquitous saprotrophic fungus.</title>
        <authorList>
            <person name="Buettner E."/>
            <person name="Gebauer A.M."/>
            <person name="Hofrichter M."/>
            <person name="Liers C."/>
            <person name="Kellner H."/>
        </authorList>
    </citation>
    <scope>NUCLEOTIDE SEQUENCE [LARGE SCALE GENOMIC DNA]</scope>
    <source>
        <strain evidence="2 3">DSM 105466</strain>
    </source>
</reference>
<feature type="non-terminal residue" evidence="2">
    <location>
        <position position="315"/>
    </location>
</feature>
<keyword evidence="1" id="KW-0812">Transmembrane</keyword>
<feature type="transmembrane region" description="Helical" evidence="1">
    <location>
        <begin position="20"/>
        <end position="47"/>
    </location>
</feature>
<dbReference type="Proteomes" id="UP000258309">
    <property type="component" value="Unassembled WGS sequence"/>
</dbReference>
<proteinExistence type="predicted"/>
<feature type="transmembrane region" description="Helical" evidence="1">
    <location>
        <begin position="59"/>
        <end position="81"/>
    </location>
</feature>
<evidence type="ECO:0000313" key="2">
    <source>
        <dbReference type="EMBL" id="RFU24280.1"/>
    </source>
</evidence>
<dbReference type="EMBL" id="NCSJ02000474">
    <property type="protein sequence ID" value="RFU24280.1"/>
    <property type="molecule type" value="Genomic_DNA"/>
</dbReference>
<dbReference type="OrthoDB" id="3357002at2759"/>
<dbReference type="AlphaFoldDB" id="A0A3E2GT69"/>
<dbReference type="OMA" id="FKAGANW"/>
<keyword evidence="1" id="KW-1133">Transmembrane helix</keyword>
<accession>A0A3E2GT69</accession>
<evidence type="ECO:0000256" key="1">
    <source>
        <dbReference type="SAM" id="Phobius"/>
    </source>
</evidence>
<dbReference type="PANTHER" id="PTHR35184">
    <property type="entry name" value="YALI0C10208P"/>
    <property type="match status" value="1"/>
</dbReference>
<feature type="transmembrane region" description="Helical" evidence="1">
    <location>
        <begin position="252"/>
        <end position="271"/>
    </location>
</feature>
<sequence length="315" mass="35100">MPYLSQRSGPYPSNTAGVGGVPTITLDIPVCAVFIFIYICFAATNMTIFQVNRQRQHKFVLSALLFGFCMSRIATLVLRIAWATRQHNVRIAIAAQILVNAGILIIYIVNLILAQRILRAIQPQVGWNLFLRAAYKVLYIAIGGALVMVITSVVFSLYTLNMHTRSICRDVQLAALTYLLIFTCLPFIHIAAALLLPKSREAESFGEGSMRSKLIIATLSACLCLLIAGFKAGVNWSPVRLATSPAWYDSKASFYVFTFVCEVLILILLTFSRIDKRFYVPDGCKRAGDYTRLRQRVSLEPEDNSLSEGNIKSEK</sequence>
<comment type="caution">
    <text evidence="2">The sequence shown here is derived from an EMBL/GenBank/DDBJ whole genome shotgun (WGS) entry which is preliminary data.</text>
</comment>
<protein>
    <submittedName>
        <fullName evidence="2">Uncharacterized protein</fullName>
    </submittedName>
</protein>
<feature type="transmembrane region" description="Helical" evidence="1">
    <location>
        <begin position="214"/>
        <end position="232"/>
    </location>
</feature>
<feature type="transmembrane region" description="Helical" evidence="1">
    <location>
        <begin position="175"/>
        <end position="194"/>
    </location>
</feature>
<keyword evidence="3" id="KW-1185">Reference proteome</keyword>
<feature type="transmembrane region" description="Helical" evidence="1">
    <location>
        <begin position="133"/>
        <end position="155"/>
    </location>
</feature>